<dbReference type="InterPro" id="IPR007343">
    <property type="entry name" value="Uncharacterised_pept_Zn_put"/>
</dbReference>
<evidence type="ECO:0000256" key="1">
    <source>
        <dbReference type="ARBA" id="ARBA00004167"/>
    </source>
</evidence>
<proteinExistence type="predicted"/>
<evidence type="ECO:0000256" key="4">
    <source>
        <dbReference type="ARBA" id="ARBA00023136"/>
    </source>
</evidence>
<evidence type="ECO:0000313" key="6">
    <source>
        <dbReference type="Proteomes" id="UP001201873"/>
    </source>
</evidence>
<dbReference type="PANTHER" id="PTHR30168:SF0">
    <property type="entry name" value="INNER MEMBRANE PROTEIN"/>
    <property type="match status" value="1"/>
</dbReference>
<keyword evidence="6" id="KW-1185">Reference proteome</keyword>
<comment type="subcellular location">
    <subcellularLocation>
        <location evidence="1">Membrane</location>
        <topology evidence="1">Single-pass membrane protein</topology>
    </subcellularLocation>
</comment>
<dbReference type="RefSeq" id="WP_248825206.1">
    <property type="nucleotide sequence ID" value="NZ_JALKFT010000012.1"/>
</dbReference>
<keyword evidence="2" id="KW-0812">Transmembrane</keyword>
<gene>
    <name evidence="5" type="ORF">MXD59_14075</name>
</gene>
<reference evidence="5 6" key="1">
    <citation type="submission" date="2022-04" db="EMBL/GenBank/DDBJ databases">
        <title>Genome diversity in the genus Frankia.</title>
        <authorList>
            <person name="Carlos-Shanley C."/>
            <person name="Hahn D."/>
        </authorList>
    </citation>
    <scope>NUCLEOTIDE SEQUENCE [LARGE SCALE GENOMIC DNA]</scope>
    <source>
        <strain evidence="5 6">Ag45/Mut15</strain>
    </source>
</reference>
<name>A0ABT0JZK8_9ACTN</name>
<dbReference type="Proteomes" id="UP001201873">
    <property type="component" value="Unassembled WGS sequence"/>
</dbReference>
<organism evidence="5 6">
    <name type="scientific">Frankia umida</name>
    <dbReference type="NCBI Taxonomy" id="573489"/>
    <lineage>
        <taxon>Bacteria</taxon>
        <taxon>Bacillati</taxon>
        <taxon>Actinomycetota</taxon>
        <taxon>Actinomycetes</taxon>
        <taxon>Frankiales</taxon>
        <taxon>Frankiaceae</taxon>
        <taxon>Frankia</taxon>
    </lineage>
</organism>
<protein>
    <submittedName>
        <fullName evidence="5">Neutral zinc metallopeptidase</fullName>
    </submittedName>
</protein>
<keyword evidence="3" id="KW-1133">Transmembrane helix</keyword>
<dbReference type="EMBL" id="JALKFT010000012">
    <property type="protein sequence ID" value="MCK9876895.1"/>
    <property type="molecule type" value="Genomic_DNA"/>
</dbReference>
<dbReference type="SUPFAM" id="SSF55486">
    <property type="entry name" value="Metalloproteases ('zincins'), catalytic domain"/>
    <property type="match status" value="1"/>
</dbReference>
<evidence type="ECO:0000256" key="3">
    <source>
        <dbReference type="ARBA" id="ARBA00022989"/>
    </source>
</evidence>
<accession>A0ABT0JZK8</accession>
<keyword evidence="4" id="KW-0472">Membrane</keyword>
<dbReference type="Pfam" id="PF04228">
    <property type="entry name" value="Zn_peptidase"/>
    <property type="match status" value="1"/>
</dbReference>
<comment type="caution">
    <text evidence="5">The sequence shown here is derived from an EMBL/GenBank/DDBJ whole genome shotgun (WGS) entry which is preliminary data.</text>
</comment>
<sequence>MQFDDEQVDASELDDQRGGGGGLGRGVAFGTGGAGIIGVVIYLLVTVLGGGSGTSTSGPALSQPGGGTSGDVATRCNTSGAINTYDDCFVLKAFNEINEVWAAQFSRSGQTYTKPRLVYFSQAVRTGCGTASSQVGPFYCPPDRRVYIDLGFLAQLQKEFGAQGRYAQAYIVAHEVGHHLQTLTGTEARVRQAQQANPSQENALSVQLELQADCYAGVWSTLANTGGNVTIGEAELDQALGAAQAVGDDRIQARAGDVNPETWTHGSAQQRRDNFLTGYRGATMASCGTVPHT</sequence>
<dbReference type="PANTHER" id="PTHR30168">
    <property type="entry name" value="PUTATIVE MEMBRANE PROTEIN YPFJ"/>
    <property type="match status" value="1"/>
</dbReference>
<evidence type="ECO:0000313" key="5">
    <source>
        <dbReference type="EMBL" id="MCK9876895.1"/>
    </source>
</evidence>
<evidence type="ECO:0000256" key="2">
    <source>
        <dbReference type="ARBA" id="ARBA00022692"/>
    </source>
</evidence>